<dbReference type="InterPro" id="IPR045231">
    <property type="entry name" value="Yip1/4-like"/>
</dbReference>
<evidence type="ECO:0000313" key="6">
    <source>
        <dbReference type="Proteomes" id="UP000887574"/>
    </source>
</evidence>
<name>A0A915E530_9BILA</name>
<keyword evidence="5" id="KW-0472">Membrane</keyword>
<dbReference type="AlphaFoldDB" id="A0A915E530"/>
<evidence type="ECO:0000256" key="4">
    <source>
        <dbReference type="ARBA" id="ARBA00022989"/>
    </source>
</evidence>
<dbReference type="GO" id="GO:0005802">
    <property type="term" value="C:trans-Golgi network"/>
    <property type="evidence" value="ECO:0007669"/>
    <property type="project" value="TreeGrafter"/>
</dbReference>
<dbReference type="Proteomes" id="UP000887574">
    <property type="component" value="Unplaced"/>
</dbReference>
<dbReference type="PANTHER" id="PTHR21236">
    <property type="entry name" value="GOLGI MEMBRANE PROTEIN YIP1"/>
    <property type="match status" value="1"/>
</dbReference>
<keyword evidence="6" id="KW-1185">Reference proteome</keyword>
<keyword evidence="4" id="KW-1133">Transmembrane helix</keyword>
<evidence type="ECO:0000256" key="3">
    <source>
        <dbReference type="ARBA" id="ARBA00022692"/>
    </source>
</evidence>
<organism evidence="6 7">
    <name type="scientific">Ditylenchus dipsaci</name>
    <dbReference type="NCBI Taxonomy" id="166011"/>
    <lineage>
        <taxon>Eukaryota</taxon>
        <taxon>Metazoa</taxon>
        <taxon>Ecdysozoa</taxon>
        <taxon>Nematoda</taxon>
        <taxon>Chromadorea</taxon>
        <taxon>Rhabditida</taxon>
        <taxon>Tylenchina</taxon>
        <taxon>Tylenchomorpha</taxon>
        <taxon>Sphaerularioidea</taxon>
        <taxon>Anguinidae</taxon>
        <taxon>Anguininae</taxon>
        <taxon>Ditylenchus</taxon>
    </lineage>
</organism>
<sequence length="262" mass="27858">MLSHSFRQRLGLEGAFYGFDLIGCNNLNGITSSGASSAQYSPPANVLLYSQQPHQWFYTNNEIPAANESLEDGGNDDIENEPPLLEELGINFQHIRQKTLAVLNPVGSTSADVIVDQDLAGPLVFCLLFGASLLLQGKIHFRLHLRNWTSGMCWYLCFAQLMATDDKSISFTCTASVLGYASLTMALLSMLAAVLTLQGLIGYVIAGTASSGAAHLLPSSSPALSMEGQKTAGCLSMCPSLLGLCSAGNILAKTMMALSSHC</sequence>
<keyword evidence="3" id="KW-0812">Transmembrane</keyword>
<protein>
    <submittedName>
        <fullName evidence="7">Uncharacterized protein</fullName>
    </submittedName>
</protein>
<dbReference type="PANTHER" id="PTHR21236:SF2">
    <property type="entry name" value="PROTEIN YIPF"/>
    <property type="match status" value="1"/>
</dbReference>
<comment type="similarity">
    <text evidence="2">Belongs to the YIP1 family.</text>
</comment>
<evidence type="ECO:0000256" key="2">
    <source>
        <dbReference type="ARBA" id="ARBA00010596"/>
    </source>
</evidence>
<comment type="subcellular location">
    <subcellularLocation>
        <location evidence="1">Membrane</location>
        <topology evidence="1">Multi-pass membrane protein</topology>
    </subcellularLocation>
</comment>
<evidence type="ECO:0000313" key="7">
    <source>
        <dbReference type="WBParaSite" id="jg2924"/>
    </source>
</evidence>
<dbReference type="GO" id="GO:0016020">
    <property type="term" value="C:membrane"/>
    <property type="evidence" value="ECO:0007669"/>
    <property type="project" value="UniProtKB-SubCell"/>
</dbReference>
<reference evidence="7" key="1">
    <citation type="submission" date="2022-11" db="UniProtKB">
        <authorList>
            <consortium name="WormBaseParasite"/>
        </authorList>
    </citation>
    <scope>IDENTIFICATION</scope>
</reference>
<evidence type="ECO:0000256" key="1">
    <source>
        <dbReference type="ARBA" id="ARBA00004141"/>
    </source>
</evidence>
<dbReference type="GO" id="GO:0006888">
    <property type="term" value="P:endoplasmic reticulum to Golgi vesicle-mediated transport"/>
    <property type="evidence" value="ECO:0007669"/>
    <property type="project" value="InterPro"/>
</dbReference>
<evidence type="ECO:0000256" key="5">
    <source>
        <dbReference type="ARBA" id="ARBA00023136"/>
    </source>
</evidence>
<dbReference type="GO" id="GO:0048280">
    <property type="term" value="P:vesicle fusion with Golgi apparatus"/>
    <property type="evidence" value="ECO:0007669"/>
    <property type="project" value="TreeGrafter"/>
</dbReference>
<proteinExistence type="inferred from homology"/>
<accession>A0A915E530</accession>
<dbReference type="WBParaSite" id="jg2924">
    <property type="protein sequence ID" value="jg2924"/>
    <property type="gene ID" value="jg2924"/>
</dbReference>